<evidence type="ECO:0008006" key="2">
    <source>
        <dbReference type="Google" id="ProtNLM"/>
    </source>
</evidence>
<dbReference type="Pfam" id="PF07963">
    <property type="entry name" value="N_methyl"/>
    <property type="match status" value="1"/>
</dbReference>
<organism evidence="1">
    <name type="scientific">marine sediment metagenome</name>
    <dbReference type="NCBI Taxonomy" id="412755"/>
    <lineage>
        <taxon>unclassified sequences</taxon>
        <taxon>metagenomes</taxon>
        <taxon>ecological metagenomes</taxon>
    </lineage>
</organism>
<dbReference type="PROSITE" id="PS00409">
    <property type="entry name" value="PROKAR_NTER_METHYL"/>
    <property type="match status" value="1"/>
</dbReference>
<evidence type="ECO:0000313" key="1">
    <source>
        <dbReference type="EMBL" id="KKN11667.1"/>
    </source>
</evidence>
<dbReference type="EMBL" id="LAZR01004111">
    <property type="protein sequence ID" value="KKN11667.1"/>
    <property type="molecule type" value="Genomic_DNA"/>
</dbReference>
<dbReference type="InterPro" id="IPR012902">
    <property type="entry name" value="N_methyl_site"/>
</dbReference>
<reference evidence="1" key="1">
    <citation type="journal article" date="2015" name="Nature">
        <title>Complex archaea that bridge the gap between prokaryotes and eukaryotes.</title>
        <authorList>
            <person name="Spang A."/>
            <person name="Saw J.H."/>
            <person name="Jorgensen S.L."/>
            <person name="Zaremba-Niedzwiedzka K."/>
            <person name="Martijn J."/>
            <person name="Lind A.E."/>
            <person name="van Eijk R."/>
            <person name="Schleper C."/>
            <person name="Guy L."/>
            <person name="Ettema T.J."/>
        </authorList>
    </citation>
    <scope>NUCLEOTIDE SEQUENCE</scope>
</reference>
<gene>
    <name evidence="1" type="ORF">LCGC14_1024190</name>
</gene>
<dbReference type="InterPro" id="IPR045584">
    <property type="entry name" value="Pilin-like"/>
</dbReference>
<sequence>MKTKGITLIEMIVVLAIVMVLASLAGLIAKTVSDSSETICSGFLIEALLGMGKATAQKEGNYAGIYFYDQNEVLCAMEVIALRDYSVPYIPLNRLDGSQIREVGSRGDVNEAVVLFSPSGRLVIKDIMIAGYRNNSNRYLSVNGKDYYINSYTGNLIDN</sequence>
<comment type="caution">
    <text evidence="1">The sequence shown here is derived from an EMBL/GenBank/DDBJ whole genome shotgun (WGS) entry which is preliminary data.</text>
</comment>
<protein>
    <recommendedName>
        <fullName evidence="2">General secretion pathway GspH domain-containing protein</fullName>
    </recommendedName>
</protein>
<proteinExistence type="predicted"/>
<name>A0A0F9NI59_9ZZZZ</name>
<dbReference type="AlphaFoldDB" id="A0A0F9NI59"/>
<dbReference type="SUPFAM" id="SSF54523">
    <property type="entry name" value="Pili subunits"/>
    <property type="match status" value="1"/>
</dbReference>
<accession>A0A0F9NI59</accession>